<name>A0ABV3G823_MICGL</name>
<dbReference type="RefSeq" id="WP_358129772.1">
    <property type="nucleotide sequence ID" value="NZ_JBFALK010000002.1"/>
</dbReference>
<dbReference type="EMBL" id="JBFALK010000002">
    <property type="protein sequence ID" value="MEV0967776.1"/>
    <property type="molecule type" value="Genomic_DNA"/>
</dbReference>
<reference evidence="2 3" key="1">
    <citation type="submission" date="2024-06" db="EMBL/GenBank/DDBJ databases">
        <title>The Natural Products Discovery Center: Release of the First 8490 Sequenced Strains for Exploring Actinobacteria Biosynthetic Diversity.</title>
        <authorList>
            <person name="Kalkreuter E."/>
            <person name="Kautsar S.A."/>
            <person name="Yang D."/>
            <person name="Bader C.D."/>
            <person name="Teijaro C.N."/>
            <person name="Fluegel L."/>
            <person name="Davis C.M."/>
            <person name="Simpson J.R."/>
            <person name="Lauterbach L."/>
            <person name="Steele A.D."/>
            <person name="Gui C."/>
            <person name="Meng S."/>
            <person name="Li G."/>
            <person name="Viehrig K."/>
            <person name="Ye F."/>
            <person name="Su P."/>
            <person name="Kiefer A.F."/>
            <person name="Nichols A."/>
            <person name="Cepeda A.J."/>
            <person name="Yan W."/>
            <person name="Fan B."/>
            <person name="Jiang Y."/>
            <person name="Adhikari A."/>
            <person name="Zheng C.-J."/>
            <person name="Schuster L."/>
            <person name="Cowan T.M."/>
            <person name="Smanski M.J."/>
            <person name="Chevrette M.G."/>
            <person name="De Carvalho L.P.S."/>
            <person name="Shen B."/>
        </authorList>
    </citation>
    <scope>NUCLEOTIDE SEQUENCE [LARGE SCALE GENOMIC DNA]</scope>
    <source>
        <strain evidence="2 3">NPDC050100</strain>
    </source>
</reference>
<comment type="caution">
    <text evidence="2">The sequence shown here is derived from an EMBL/GenBank/DDBJ whole genome shotgun (WGS) entry which is preliminary data.</text>
</comment>
<dbReference type="Proteomes" id="UP001551675">
    <property type="component" value="Unassembled WGS sequence"/>
</dbReference>
<proteinExistence type="predicted"/>
<sequence>MNIERLNPITEEEAAAMVSRQTRDDLAERVMKTTPDDVPTSVRPGWSGRRRLLVGIPLAVTVATAAMIAVSVAEPDQRVGPVSVGPNRAEAAALSFRKEGDSLVVTVNDPVADPARYKKEFAAYGMDIDLTLAPVSPRRAGTLVFMETAEGGHLETILAEGRCGSEVCGVGVKVPMDYKGHARIVFGRAARPGEMYDEGPGDVPGEGVGLPDVPGHTVAEAWAALEERKITHVLYRYVFRGSDRPYPDGLTRDQVKPEWYVHDALAGTDDQVILFVGPEKP</sequence>
<evidence type="ECO:0008006" key="4">
    <source>
        <dbReference type="Google" id="ProtNLM"/>
    </source>
</evidence>
<protein>
    <recommendedName>
        <fullName evidence="4">PASTA domain-containing protein</fullName>
    </recommendedName>
</protein>
<keyword evidence="1" id="KW-0472">Membrane</keyword>
<gene>
    <name evidence="2" type="ORF">AB0I59_04005</name>
</gene>
<feature type="transmembrane region" description="Helical" evidence="1">
    <location>
        <begin position="52"/>
        <end position="73"/>
    </location>
</feature>
<evidence type="ECO:0000313" key="3">
    <source>
        <dbReference type="Proteomes" id="UP001551675"/>
    </source>
</evidence>
<keyword evidence="1" id="KW-0812">Transmembrane</keyword>
<organism evidence="2 3">
    <name type="scientific">Microtetraspora glauca</name>
    <dbReference type="NCBI Taxonomy" id="1996"/>
    <lineage>
        <taxon>Bacteria</taxon>
        <taxon>Bacillati</taxon>
        <taxon>Actinomycetota</taxon>
        <taxon>Actinomycetes</taxon>
        <taxon>Streptosporangiales</taxon>
        <taxon>Streptosporangiaceae</taxon>
        <taxon>Microtetraspora</taxon>
    </lineage>
</organism>
<evidence type="ECO:0000313" key="2">
    <source>
        <dbReference type="EMBL" id="MEV0967776.1"/>
    </source>
</evidence>
<keyword evidence="1" id="KW-1133">Transmembrane helix</keyword>
<keyword evidence="3" id="KW-1185">Reference proteome</keyword>
<accession>A0ABV3G823</accession>
<evidence type="ECO:0000256" key="1">
    <source>
        <dbReference type="SAM" id="Phobius"/>
    </source>
</evidence>